<sequence length="455" mass="48528">MTEQVVLSAYPSWLRVSVSRSGYLTLGAAGGTLLLSVLSNSGVVLAFGGALGLFLLGELYTVTLRLREFTELVEVTITPGASGRPVRDVSVRVASASTSETPDVDNVTLTGRVGENGESVEGVSLPTLDIPVSVEDSRVEVTLAVRVASPGRVGMAELTVVDADVPVEELYASGGGVSSANVVTALGQHDSEPESSISGNEYAGLREYVAGDPLSHIDWKATARQQSLHVREWARERPKVRVILLDLLSLTQPTWTAAARVCREQLRQGGDTKRSVAAVVRPSGELAFDPDGYQTSEAGIEHIERTIEDVSEEHGVPSDVEATHAPRQPLRQATRVGKTVAAFQRRGGVPDNSLTTALYRIQQQVGDAPSVSLITGGRTATRTLAGVRSATGRGAVEVHLLSLPEQDEPRESLGTTLTAEPGVSLTERPLYRRGVVRHDTHRPAEYALTRQIGGR</sequence>
<keyword evidence="1" id="KW-1133">Transmembrane helix</keyword>
<dbReference type="GeneID" id="74945206"/>
<dbReference type="Pfam" id="PF01882">
    <property type="entry name" value="DUF58"/>
    <property type="match status" value="1"/>
</dbReference>
<dbReference type="InterPro" id="IPR002881">
    <property type="entry name" value="DUF58"/>
</dbReference>
<keyword evidence="4" id="KW-1185">Reference proteome</keyword>
<name>A0A9E7U703_9EURY</name>
<gene>
    <name evidence="3" type="ORF">N0B31_22250</name>
</gene>
<feature type="domain" description="DUF58" evidence="2">
    <location>
        <begin position="205"/>
        <end position="249"/>
    </location>
</feature>
<keyword evidence="1" id="KW-0472">Membrane</keyword>
<protein>
    <submittedName>
        <fullName evidence="3">DUF58 domain-containing protein</fullName>
    </submittedName>
</protein>
<evidence type="ECO:0000256" key="1">
    <source>
        <dbReference type="SAM" id="Phobius"/>
    </source>
</evidence>
<geneLocation type="plasmid" evidence="3 4">
    <name>unnamed1</name>
</geneLocation>
<keyword evidence="3" id="KW-0614">Plasmid</keyword>
<evidence type="ECO:0000313" key="4">
    <source>
        <dbReference type="Proteomes" id="UP001057580"/>
    </source>
</evidence>
<dbReference type="PANTHER" id="PTHR33608:SF6">
    <property type="entry name" value="BLL2464 PROTEIN"/>
    <property type="match status" value="1"/>
</dbReference>
<dbReference type="EMBL" id="CP104004">
    <property type="protein sequence ID" value="UWM56970.1"/>
    <property type="molecule type" value="Genomic_DNA"/>
</dbReference>
<dbReference type="AlphaFoldDB" id="A0A9E7U703"/>
<proteinExistence type="predicted"/>
<organism evidence="3 4">
    <name type="scientific">Salinirubellus salinus</name>
    <dbReference type="NCBI Taxonomy" id="1364945"/>
    <lineage>
        <taxon>Archaea</taxon>
        <taxon>Methanobacteriati</taxon>
        <taxon>Methanobacteriota</taxon>
        <taxon>Stenosarchaea group</taxon>
        <taxon>Halobacteria</taxon>
        <taxon>Halobacteriales</taxon>
        <taxon>Natronomonadaceae</taxon>
        <taxon>Salinirubellus</taxon>
    </lineage>
</organism>
<dbReference type="Proteomes" id="UP001057580">
    <property type="component" value="Plasmid unnamed1"/>
</dbReference>
<keyword evidence="1" id="KW-0812">Transmembrane</keyword>
<reference evidence="3" key="1">
    <citation type="submission" date="2022-09" db="EMBL/GenBank/DDBJ databases">
        <title>Diverse halophilic archaea isolated from saline environments.</title>
        <authorList>
            <person name="Cui H.-L."/>
        </authorList>
    </citation>
    <scope>NUCLEOTIDE SEQUENCE</scope>
    <source>
        <strain evidence="3">ZS-35-S2</strain>
        <plasmid evidence="3">unnamed1</plasmid>
    </source>
</reference>
<evidence type="ECO:0000259" key="2">
    <source>
        <dbReference type="Pfam" id="PF01882"/>
    </source>
</evidence>
<accession>A0A9E7U703</accession>
<dbReference type="KEGG" id="ssai:N0B31_22250"/>
<feature type="transmembrane region" description="Helical" evidence="1">
    <location>
        <begin position="44"/>
        <end position="62"/>
    </location>
</feature>
<evidence type="ECO:0000313" key="3">
    <source>
        <dbReference type="EMBL" id="UWM56970.1"/>
    </source>
</evidence>
<dbReference type="RefSeq" id="WP_260644081.1">
    <property type="nucleotide sequence ID" value="NZ_CP104004.1"/>
</dbReference>
<dbReference type="PANTHER" id="PTHR33608">
    <property type="entry name" value="BLL2464 PROTEIN"/>
    <property type="match status" value="1"/>
</dbReference>